<feature type="non-terminal residue" evidence="2">
    <location>
        <position position="1"/>
    </location>
</feature>
<reference evidence="2" key="1">
    <citation type="submission" date="2020-02" db="EMBL/GenBank/DDBJ databases">
        <authorList>
            <person name="Meier V. D."/>
        </authorList>
    </citation>
    <scope>NUCLEOTIDE SEQUENCE</scope>
    <source>
        <strain evidence="2">AVDCRST_MAG30</strain>
    </source>
</reference>
<evidence type="ECO:0000256" key="1">
    <source>
        <dbReference type="SAM" id="MobiDB-lite"/>
    </source>
</evidence>
<protein>
    <submittedName>
        <fullName evidence="2">Uncharacterized protein</fullName>
    </submittedName>
</protein>
<evidence type="ECO:0000313" key="2">
    <source>
        <dbReference type="EMBL" id="CAA9485690.1"/>
    </source>
</evidence>
<feature type="region of interest" description="Disordered" evidence="1">
    <location>
        <begin position="1"/>
        <end position="79"/>
    </location>
</feature>
<feature type="non-terminal residue" evidence="2">
    <location>
        <position position="79"/>
    </location>
</feature>
<proteinExistence type="predicted"/>
<gene>
    <name evidence="2" type="ORF">AVDCRST_MAG30-1072</name>
</gene>
<organism evidence="2">
    <name type="scientific">uncultured Solirubrobacteraceae bacterium</name>
    <dbReference type="NCBI Taxonomy" id="1162706"/>
    <lineage>
        <taxon>Bacteria</taxon>
        <taxon>Bacillati</taxon>
        <taxon>Actinomycetota</taxon>
        <taxon>Thermoleophilia</taxon>
        <taxon>Solirubrobacterales</taxon>
        <taxon>Solirubrobacteraceae</taxon>
        <taxon>environmental samples</taxon>
    </lineage>
</organism>
<feature type="compositionally biased region" description="Low complexity" evidence="1">
    <location>
        <begin position="70"/>
        <end position="79"/>
    </location>
</feature>
<accession>A0A6J4S8Z9</accession>
<feature type="compositionally biased region" description="Low complexity" evidence="1">
    <location>
        <begin position="41"/>
        <end position="52"/>
    </location>
</feature>
<dbReference type="EMBL" id="CADCVS010000172">
    <property type="protein sequence ID" value="CAA9485690.1"/>
    <property type="molecule type" value="Genomic_DNA"/>
</dbReference>
<name>A0A6J4S8Z9_9ACTN</name>
<dbReference type="AlphaFoldDB" id="A0A6J4S8Z9"/>
<sequence length="79" mass="8526">DGVAGPPRRGRRGERAPAADRSLHRPPAPHRGRRLAADAHAAGPREGPAAARARAERLPRRRPARRRADAAAPARGRRL</sequence>
<feature type="compositionally biased region" description="Basic and acidic residues" evidence="1">
    <location>
        <begin position="13"/>
        <end position="23"/>
    </location>
</feature>